<sequence length="88" mass="10304">MQIIKNVGEYRVIYNDKLIRTKDGYNLEYGFYVQKLITIGISFYITIKGFVSNGDDVDELHYLKCEAIDLFNKIVYPDKYFVTNAVCE</sequence>
<accession>A0AAE7RUX5</accession>
<dbReference type="KEGG" id="vg:75691339"/>
<protein>
    <submittedName>
        <fullName evidence="1">Uncharacterized protein</fullName>
    </submittedName>
</protein>
<keyword evidence="2" id="KW-1185">Reference proteome</keyword>
<gene>
    <name evidence="1" type="primary">gp_15291</name>
</gene>
<dbReference type="EMBL" id="MZ130476">
    <property type="protein sequence ID" value="QWM89190.1"/>
    <property type="molecule type" value="Genomic_DNA"/>
</dbReference>
<proteinExistence type="predicted"/>
<evidence type="ECO:0000313" key="2">
    <source>
        <dbReference type="Proteomes" id="UP000827429"/>
    </source>
</evidence>
<dbReference type="Proteomes" id="UP000827429">
    <property type="component" value="Segment"/>
</dbReference>
<dbReference type="GeneID" id="75691339"/>
<organism evidence="1 2">
    <name type="scientific">uncultured phage cr123_1</name>
    <dbReference type="NCBI Taxonomy" id="2986401"/>
    <lineage>
        <taxon>Viruses</taxon>
        <taxon>Duplodnaviria</taxon>
        <taxon>Heunggongvirae</taxon>
        <taxon>Uroviricota</taxon>
        <taxon>Caudoviricetes</taxon>
        <taxon>Crassvirales</taxon>
        <taxon>Intestiviridae</taxon>
        <taxon>Crudevirinae</taxon>
        <taxon>Delmidovirus</taxon>
        <taxon>Delmidovirus copri</taxon>
    </lineage>
</organism>
<name>A0AAE7RUX5_9CAUD</name>
<evidence type="ECO:0000313" key="1">
    <source>
        <dbReference type="EMBL" id="QWM89190.1"/>
    </source>
</evidence>
<reference evidence="1 2" key="1">
    <citation type="submission" date="2021-04" db="EMBL/GenBank/DDBJ databases">
        <authorList>
            <person name="Shkoporov A.N."/>
            <person name="Stockdale S.R."/>
            <person name="Guerin E."/>
            <person name="Ross R.P."/>
            <person name="Hill C."/>
        </authorList>
    </citation>
    <scope>NUCLEOTIDE SEQUENCE [LARGE SCALE GENOMIC DNA]</scope>
    <source>
        <strain evidence="2">cr123_1</strain>
    </source>
</reference>
<dbReference type="RefSeq" id="YP_010358762.1">
    <property type="nucleotide sequence ID" value="NC_062766.1"/>
</dbReference>